<evidence type="ECO:0000259" key="14">
    <source>
        <dbReference type="PROSITE" id="PS50885"/>
    </source>
</evidence>
<proteinExistence type="inferred from homology"/>
<dbReference type="CDD" id="cd11386">
    <property type="entry name" value="MCP_signal"/>
    <property type="match status" value="1"/>
</dbReference>
<evidence type="ECO:0000256" key="10">
    <source>
        <dbReference type="PROSITE-ProRule" id="PRU00284"/>
    </source>
</evidence>
<evidence type="ECO:0000313" key="16">
    <source>
        <dbReference type="Proteomes" id="UP000071641"/>
    </source>
</evidence>
<keyword evidence="6 11" id="KW-1133">Transmembrane helix</keyword>
<dbReference type="RefSeq" id="WP_062661193.1">
    <property type="nucleotide sequence ID" value="NZ_FIZX01000001.1"/>
</dbReference>
<feature type="domain" description="HAMP" evidence="14">
    <location>
        <begin position="440"/>
        <end position="493"/>
    </location>
</feature>
<dbReference type="InterPro" id="IPR000727">
    <property type="entry name" value="T_SNARE_dom"/>
</dbReference>
<evidence type="ECO:0000256" key="4">
    <source>
        <dbReference type="ARBA" id="ARBA00022519"/>
    </source>
</evidence>
<accession>A0A128EV95</accession>
<dbReference type="PROSITE" id="PS50192">
    <property type="entry name" value="T_SNARE"/>
    <property type="match status" value="1"/>
</dbReference>
<evidence type="ECO:0000256" key="1">
    <source>
        <dbReference type="ARBA" id="ARBA00004429"/>
    </source>
</evidence>
<evidence type="ECO:0000256" key="5">
    <source>
        <dbReference type="ARBA" id="ARBA00022692"/>
    </source>
</evidence>
<name>A0A128EV95_9GAMM</name>
<dbReference type="SUPFAM" id="SSF58104">
    <property type="entry name" value="Methyl-accepting chemotaxis protein (MCP) signaling domain"/>
    <property type="match status" value="1"/>
</dbReference>
<evidence type="ECO:0000256" key="9">
    <source>
        <dbReference type="ARBA" id="ARBA00029447"/>
    </source>
</evidence>
<dbReference type="STRING" id="1796497.GCE9029_00877"/>
<dbReference type="GO" id="GO:0007165">
    <property type="term" value="P:signal transduction"/>
    <property type="evidence" value="ECO:0007669"/>
    <property type="project" value="UniProtKB-KW"/>
</dbReference>
<evidence type="ECO:0000256" key="11">
    <source>
        <dbReference type="SAM" id="Phobius"/>
    </source>
</evidence>
<evidence type="ECO:0000256" key="3">
    <source>
        <dbReference type="ARBA" id="ARBA00022500"/>
    </source>
</evidence>
<dbReference type="PANTHER" id="PTHR32089">
    <property type="entry name" value="METHYL-ACCEPTING CHEMOTAXIS PROTEIN MCPB"/>
    <property type="match status" value="1"/>
</dbReference>
<dbReference type="PROSITE" id="PS50885">
    <property type="entry name" value="HAMP"/>
    <property type="match status" value="1"/>
</dbReference>
<dbReference type="OrthoDB" id="9806704at2"/>
<sequence length="771" mass="83330">MKISTKIKTAFVAISVAAVITTAGLLTVTAINTSTLALEHQVENQLLSVREVKKAEVEEYFVNISKQLTNLANSTMTEDAMAQFSRSFQSVATETFPKANQAEVLRNYYENEFGVTYQQTNNKNANASANLDNIEMNGLLLQQAYIGLNENPLGNKHLMDKANDETTYSEVHEVYHNNYRTFLESFGYYDIFLVDNDGNVVYSVFKELDYGTNLSNGPYKNSGLAEAFAGAQNLAKGEFAFIDFAPYYPSYDSPASFIGSPVVKNGQNIGVLIFQMPIDTINAIMTYHGKWREDGLGESGETFLVGSDGLIRSQARMLVEDKEQYLKLLQQSGVAKTTIDRIATTDSSSGQQPVNSNHINLALDGEKGFIATDNHLGSTVFAAYAPINILGKQWALASEINKQEALSEVLALQGTLYQAAGITGIVVVLIAIVLAWFIAGSISKPIVALTDRITNIARNHDLTVRLDVKGKDEITQLSSSMNAMLDDFMNLIKGADATVKSLGEASSSIQGNISSMRGEVDEQASNSSQVATAATEMNASISEVANFANTASESSENVVQSVRQSADVGKQLVNEISSLSDKMNEATQSMEQLSAESHSIGSVLDVIQGIAEQTNLLALNAAIEAARAGEQGRGFAVVADEVRSLAIRTQTSTEEIRAKVESLQAETDKVVKGISGANQFVASSVENCNRNNEMLAQIEGMMVDINDMNTQIATAATEQSSVTEEISMNVNNIARSSENVSEKTVNTDGTAISINEQAKKLTEQIGIFKIA</sequence>
<evidence type="ECO:0000259" key="13">
    <source>
        <dbReference type="PROSITE" id="PS50192"/>
    </source>
</evidence>
<dbReference type="Pfam" id="PF02743">
    <property type="entry name" value="dCache_1"/>
    <property type="match status" value="1"/>
</dbReference>
<evidence type="ECO:0000256" key="8">
    <source>
        <dbReference type="ARBA" id="ARBA00023224"/>
    </source>
</evidence>
<dbReference type="EMBL" id="FIZX01000001">
    <property type="protein sequence ID" value="CZF78509.1"/>
    <property type="molecule type" value="Genomic_DNA"/>
</dbReference>
<evidence type="ECO:0000256" key="2">
    <source>
        <dbReference type="ARBA" id="ARBA00022475"/>
    </source>
</evidence>
<dbReference type="SMART" id="SM00304">
    <property type="entry name" value="HAMP"/>
    <property type="match status" value="1"/>
</dbReference>
<keyword evidence="8 10" id="KW-0807">Transducer</keyword>
<dbReference type="InterPro" id="IPR033479">
    <property type="entry name" value="dCache_1"/>
</dbReference>
<feature type="domain" description="Methyl-accepting transducer" evidence="12">
    <location>
        <begin position="498"/>
        <end position="734"/>
    </location>
</feature>
<dbReference type="Pfam" id="PF00015">
    <property type="entry name" value="MCPsignal"/>
    <property type="match status" value="1"/>
</dbReference>
<dbReference type="SMART" id="SM00283">
    <property type="entry name" value="MA"/>
    <property type="match status" value="1"/>
</dbReference>
<evidence type="ECO:0000259" key="12">
    <source>
        <dbReference type="PROSITE" id="PS50111"/>
    </source>
</evidence>
<gene>
    <name evidence="15" type="primary">pctB_2</name>
    <name evidence="15" type="ORF">GCE9029_00877</name>
</gene>
<protein>
    <submittedName>
        <fullName evidence="15">Methyl-accepting chemotaxis protein PctB</fullName>
    </submittedName>
</protein>
<keyword evidence="2" id="KW-1003">Cell membrane</keyword>
<organism evidence="15 16">
    <name type="scientific">Grimontia celer</name>
    <dbReference type="NCBI Taxonomy" id="1796497"/>
    <lineage>
        <taxon>Bacteria</taxon>
        <taxon>Pseudomonadati</taxon>
        <taxon>Pseudomonadota</taxon>
        <taxon>Gammaproteobacteria</taxon>
        <taxon>Vibrionales</taxon>
        <taxon>Vibrionaceae</taxon>
        <taxon>Grimontia</taxon>
    </lineage>
</organism>
<evidence type="ECO:0000313" key="15">
    <source>
        <dbReference type="EMBL" id="CZF78509.1"/>
    </source>
</evidence>
<comment type="similarity">
    <text evidence="9">Belongs to the methyl-accepting chemotaxis (MCP) protein family.</text>
</comment>
<dbReference type="FunFam" id="1.10.287.950:FF:000001">
    <property type="entry name" value="Methyl-accepting chemotaxis sensory transducer"/>
    <property type="match status" value="1"/>
</dbReference>
<dbReference type="Gene3D" id="1.10.287.950">
    <property type="entry name" value="Methyl-accepting chemotaxis protein"/>
    <property type="match status" value="1"/>
</dbReference>
<dbReference type="Proteomes" id="UP000071641">
    <property type="component" value="Unassembled WGS sequence"/>
</dbReference>
<comment type="subcellular location">
    <subcellularLocation>
        <location evidence="1">Cell inner membrane</location>
        <topology evidence="1">Multi-pass membrane protein</topology>
    </subcellularLocation>
</comment>
<dbReference type="CDD" id="cd06225">
    <property type="entry name" value="HAMP"/>
    <property type="match status" value="1"/>
</dbReference>
<evidence type="ECO:0000256" key="6">
    <source>
        <dbReference type="ARBA" id="ARBA00022989"/>
    </source>
</evidence>
<dbReference type="PROSITE" id="PS50111">
    <property type="entry name" value="CHEMOTAXIS_TRANSDUC_2"/>
    <property type="match status" value="1"/>
</dbReference>
<keyword evidence="16" id="KW-1185">Reference proteome</keyword>
<dbReference type="AlphaFoldDB" id="A0A128EV95"/>
<dbReference type="Pfam" id="PF00672">
    <property type="entry name" value="HAMP"/>
    <property type="match status" value="1"/>
</dbReference>
<dbReference type="GO" id="GO:0005886">
    <property type="term" value="C:plasma membrane"/>
    <property type="evidence" value="ECO:0007669"/>
    <property type="project" value="UniProtKB-SubCell"/>
</dbReference>
<feature type="domain" description="T-SNARE coiled-coil homology" evidence="13">
    <location>
        <begin position="691"/>
        <end position="747"/>
    </location>
</feature>
<dbReference type="InterPro" id="IPR004089">
    <property type="entry name" value="MCPsignal_dom"/>
</dbReference>
<dbReference type="Gene3D" id="3.30.450.20">
    <property type="entry name" value="PAS domain"/>
    <property type="match status" value="1"/>
</dbReference>
<dbReference type="InterPro" id="IPR003660">
    <property type="entry name" value="HAMP_dom"/>
</dbReference>
<keyword evidence="5 11" id="KW-0812">Transmembrane</keyword>
<keyword evidence="4" id="KW-0997">Cell inner membrane</keyword>
<keyword evidence="3" id="KW-0145">Chemotaxis</keyword>
<feature type="transmembrane region" description="Helical" evidence="11">
    <location>
        <begin position="416"/>
        <end position="439"/>
    </location>
</feature>
<reference evidence="16" key="1">
    <citation type="submission" date="2016-02" db="EMBL/GenBank/DDBJ databases">
        <authorList>
            <person name="Rodrigo-Torres Lidia"/>
            <person name="Arahal R.David."/>
        </authorList>
    </citation>
    <scope>NUCLEOTIDE SEQUENCE [LARGE SCALE GENOMIC DNA]</scope>
    <source>
        <strain evidence="16">CECT 9029</strain>
    </source>
</reference>
<dbReference type="GO" id="GO:0006935">
    <property type="term" value="P:chemotaxis"/>
    <property type="evidence" value="ECO:0007669"/>
    <property type="project" value="UniProtKB-KW"/>
</dbReference>
<dbReference type="PANTHER" id="PTHR32089:SF120">
    <property type="entry name" value="METHYL-ACCEPTING CHEMOTAXIS PROTEIN TLPQ"/>
    <property type="match status" value="1"/>
</dbReference>
<evidence type="ECO:0000256" key="7">
    <source>
        <dbReference type="ARBA" id="ARBA00023136"/>
    </source>
</evidence>
<keyword evidence="7 11" id="KW-0472">Membrane</keyword>